<feature type="region of interest" description="Disordered" evidence="1">
    <location>
        <begin position="1"/>
        <end position="30"/>
    </location>
</feature>
<dbReference type="EMBL" id="AZHB01000055">
    <property type="protein sequence ID" value="OAA46034.1"/>
    <property type="molecule type" value="Genomic_DNA"/>
</dbReference>
<evidence type="ECO:0000256" key="1">
    <source>
        <dbReference type="SAM" id="MobiDB-lite"/>
    </source>
</evidence>
<evidence type="ECO:0000313" key="3">
    <source>
        <dbReference type="Proteomes" id="UP000076744"/>
    </source>
</evidence>
<keyword evidence="3" id="KW-1185">Reference proteome</keyword>
<sequence length="51" mass="5886">MEHKRDNGSNNAPNSTEHNDPINDSDPDGYRYKIGGLVDHESFRWFLLINV</sequence>
<dbReference type="AlphaFoldDB" id="A0A167G1H4"/>
<protein>
    <submittedName>
        <fullName evidence="2">Uncharacterized protein</fullName>
    </submittedName>
</protein>
<dbReference type="Proteomes" id="UP000076744">
    <property type="component" value="Unassembled WGS sequence"/>
</dbReference>
<evidence type="ECO:0000313" key="2">
    <source>
        <dbReference type="EMBL" id="OAA46034.1"/>
    </source>
</evidence>
<accession>A0A167G1H4</accession>
<dbReference type="RefSeq" id="XP_018699647.1">
    <property type="nucleotide sequence ID" value="XM_018853169.1"/>
</dbReference>
<gene>
    <name evidence="2" type="ORF">ISF_09568</name>
</gene>
<proteinExistence type="predicted"/>
<dbReference type="GeneID" id="30025860"/>
<reference evidence="2 3" key="1">
    <citation type="journal article" date="2016" name="Genome Biol. Evol.">
        <title>Divergent and convergent evolution of fungal pathogenicity.</title>
        <authorList>
            <person name="Shang Y."/>
            <person name="Xiao G."/>
            <person name="Zheng P."/>
            <person name="Cen K."/>
            <person name="Zhan S."/>
            <person name="Wang C."/>
        </authorList>
    </citation>
    <scope>NUCLEOTIDE SEQUENCE [LARGE SCALE GENOMIC DNA]</scope>
    <source>
        <strain evidence="2 3">ARSEF 2679</strain>
    </source>
</reference>
<comment type="caution">
    <text evidence="2">The sequence shown here is derived from an EMBL/GenBank/DDBJ whole genome shotgun (WGS) entry which is preliminary data.</text>
</comment>
<name>A0A167G1H4_CORFA</name>
<organism evidence="2 3">
    <name type="scientific">Cordyceps fumosorosea (strain ARSEF 2679)</name>
    <name type="common">Isaria fumosorosea</name>
    <dbReference type="NCBI Taxonomy" id="1081104"/>
    <lineage>
        <taxon>Eukaryota</taxon>
        <taxon>Fungi</taxon>
        <taxon>Dikarya</taxon>
        <taxon>Ascomycota</taxon>
        <taxon>Pezizomycotina</taxon>
        <taxon>Sordariomycetes</taxon>
        <taxon>Hypocreomycetidae</taxon>
        <taxon>Hypocreales</taxon>
        <taxon>Cordycipitaceae</taxon>
        <taxon>Cordyceps</taxon>
    </lineage>
</organism>